<evidence type="ECO:0000313" key="2">
    <source>
        <dbReference type="Proteomes" id="UP001642360"/>
    </source>
</evidence>
<protein>
    <submittedName>
        <fullName evidence="1">Uncharacterized protein</fullName>
    </submittedName>
</protein>
<dbReference type="AlphaFoldDB" id="A0ABC8TN83"/>
<reference evidence="1 2" key="1">
    <citation type="submission" date="2024-02" db="EMBL/GenBank/DDBJ databases">
        <authorList>
            <person name="Vignale AGUSTIN F."/>
            <person name="Sosa J E."/>
            <person name="Modenutti C."/>
        </authorList>
    </citation>
    <scope>NUCLEOTIDE SEQUENCE [LARGE SCALE GENOMIC DNA]</scope>
</reference>
<comment type="caution">
    <text evidence="1">The sequence shown here is derived from an EMBL/GenBank/DDBJ whole genome shotgun (WGS) entry which is preliminary data.</text>
</comment>
<accession>A0ABC8TN83</accession>
<sequence length="77" mass="8389">MGGGFEFNNDGTQFVKQSGVEAVPVWVVGMLVVDYCGSGAGVGCPHACGGLLWKLPDLIRKPRRLKTRRRSVEKVQE</sequence>
<proteinExistence type="predicted"/>
<name>A0ABC8TN83_9AQUA</name>
<dbReference type="EMBL" id="CAUOFW020005547">
    <property type="protein sequence ID" value="CAK9170679.1"/>
    <property type="molecule type" value="Genomic_DNA"/>
</dbReference>
<gene>
    <name evidence="1" type="ORF">ILEXP_LOCUS40177</name>
</gene>
<organism evidence="1 2">
    <name type="scientific">Ilex paraguariensis</name>
    <name type="common">yerba mate</name>
    <dbReference type="NCBI Taxonomy" id="185542"/>
    <lineage>
        <taxon>Eukaryota</taxon>
        <taxon>Viridiplantae</taxon>
        <taxon>Streptophyta</taxon>
        <taxon>Embryophyta</taxon>
        <taxon>Tracheophyta</taxon>
        <taxon>Spermatophyta</taxon>
        <taxon>Magnoliopsida</taxon>
        <taxon>eudicotyledons</taxon>
        <taxon>Gunneridae</taxon>
        <taxon>Pentapetalae</taxon>
        <taxon>asterids</taxon>
        <taxon>campanulids</taxon>
        <taxon>Aquifoliales</taxon>
        <taxon>Aquifoliaceae</taxon>
        <taxon>Ilex</taxon>
    </lineage>
</organism>
<dbReference type="Proteomes" id="UP001642360">
    <property type="component" value="Unassembled WGS sequence"/>
</dbReference>
<evidence type="ECO:0000313" key="1">
    <source>
        <dbReference type="EMBL" id="CAK9170679.1"/>
    </source>
</evidence>
<keyword evidence="2" id="KW-1185">Reference proteome</keyword>